<protein>
    <recommendedName>
        <fullName evidence="2">TonB C-terminal domain-containing protein</fullName>
    </recommendedName>
</protein>
<organism evidence="1">
    <name type="scientific">mine drainage metagenome</name>
    <dbReference type="NCBI Taxonomy" id="410659"/>
    <lineage>
        <taxon>unclassified sequences</taxon>
        <taxon>metagenomes</taxon>
        <taxon>ecological metagenomes</taxon>
    </lineage>
</organism>
<comment type="caution">
    <text evidence="1">The sequence shown here is derived from an EMBL/GenBank/DDBJ whole genome shotgun (WGS) entry which is preliminary data.</text>
</comment>
<name>E6Q6N6_9ZZZZ</name>
<dbReference type="EMBL" id="CABO01000043">
    <property type="protein sequence ID" value="CBI02861.1"/>
    <property type="molecule type" value="Genomic_DNA"/>
</dbReference>
<dbReference type="SUPFAM" id="SSF74653">
    <property type="entry name" value="TolA/TonB C-terminal domain"/>
    <property type="match status" value="1"/>
</dbReference>
<sequence>MRSALGAVRSSILAAAVLAGAVVGPGVPEPAAASNAFCAASVAWSAIHAATNPVAPGSAATRYALALGVRGTTSAAASVTFIGTKNAYIVQIPVTPLVVVMKKRDRFTRVIVVHFPHATRIRYAYVDTAAVDGAPPVTCPTVAESPGAPKFWHWKKLLAGKWLNLDATLQQALPPLRCGAVYRQARMARAGTVYGGNFGFQARSAEVLVDVDSSGKPALVKLVRSSGIPGFDQNVLASAEASRFHPARFLCSPVVSEYLFVGQYSP</sequence>
<evidence type="ECO:0008006" key="2">
    <source>
        <dbReference type="Google" id="ProtNLM"/>
    </source>
</evidence>
<gene>
    <name evidence="1" type="ORF">CARN4_1226</name>
</gene>
<accession>E6Q6N6</accession>
<reference evidence="1" key="1">
    <citation type="submission" date="2009-10" db="EMBL/GenBank/DDBJ databases">
        <title>Diversity of trophic interactions inside an arsenic-rich microbial ecosystem.</title>
        <authorList>
            <person name="Bertin P.N."/>
            <person name="Heinrich-Salmeron A."/>
            <person name="Pelletier E."/>
            <person name="Goulhen-Chollet F."/>
            <person name="Arsene-Ploetze F."/>
            <person name="Gallien S."/>
            <person name="Calteau A."/>
            <person name="Vallenet D."/>
            <person name="Casiot C."/>
            <person name="Chane-Woon-Ming B."/>
            <person name="Giloteaux L."/>
            <person name="Barakat M."/>
            <person name="Bonnefoy V."/>
            <person name="Bruneel O."/>
            <person name="Chandler M."/>
            <person name="Cleiss J."/>
            <person name="Duran R."/>
            <person name="Elbaz-Poulichet F."/>
            <person name="Fonknechten N."/>
            <person name="Lauga B."/>
            <person name="Mornico D."/>
            <person name="Ortet P."/>
            <person name="Schaeffer C."/>
            <person name="Siguier P."/>
            <person name="Alexander Thil Smith A."/>
            <person name="Van Dorsselaer A."/>
            <person name="Weissenbach J."/>
            <person name="Medigue C."/>
            <person name="Le Paslier D."/>
        </authorList>
    </citation>
    <scope>NUCLEOTIDE SEQUENCE</scope>
</reference>
<evidence type="ECO:0000313" key="1">
    <source>
        <dbReference type="EMBL" id="CBI02861.1"/>
    </source>
</evidence>
<dbReference type="AlphaFoldDB" id="E6Q6N6"/>
<proteinExistence type="predicted"/>